<dbReference type="InterPro" id="IPR011043">
    <property type="entry name" value="Gal_Oxase/kelch_b-propeller"/>
</dbReference>
<reference evidence="1" key="2">
    <citation type="journal article" date="2015" name="Data Brief">
        <title>Shoot transcriptome of the giant reed, Arundo donax.</title>
        <authorList>
            <person name="Barrero R.A."/>
            <person name="Guerrero F.D."/>
            <person name="Moolhuijzen P."/>
            <person name="Goolsby J.A."/>
            <person name="Tidwell J."/>
            <person name="Bellgard S.E."/>
            <person name="Bellgard M.I."/>
        </authorList>
    </citation>
    <scope>NUCLEOTIDE SEQUENCE</scope>
    <source>
        <tissue evidence="1">Shoot tissue taken approximately 20 cm above the soil surface</tissue>
    </source>
</reference>
<organism evidence="1">
    <name type="scientific">Arundo donax</name>
    <name type="common">Giant reed</name>
    <name type="synonym">Donax arundinaceus</name>
    <dbReference type="NCBI Taxonomy" id="35708"/>
    <lineage>
        <taxon>Eukaryota</taxon>
        <taxon>Viridiplantae</taxon>
        <taxon>Streptophyta</taxon>
        <taxon>Embryophyta</taxon>
        <taxon>Tracheophyta</taxon>
        <taxon>Spermatophyta</taxon>
        <taxon>Magnoliopsida</taxon>
        <taxon>Liliopsida</taxon>
        <taxon>Poales</taxon>
        <taxon>Poaceae</taxon>
        <taxon>PACMAD clade</taxon>
        <taxon>Arundinoideae</taxon>
        <taxon>Arundineae</taxon>
        <taxon>Arundo</taxon>
    </lineage>
</organism>
<dbReference type="InterPro" id="IPR015915">
    <property type="entry name" value="Kelch-typ_b-propeller"/>
</dbReference>
<accession>A0A0A9GVX6</accession>
<name>A0A0A9GVX6_ARUDO</name>
<reference evidence="1" key="1">
    <citation type="submission" date="2014-09" db="EMBL/GenBank/DDBJ databases">
        <authorList>
            <person name="Magalhaes I.L.F."/>
            <person name="Oliveira U."/>
            <person name="Santos F.R."/>
            <person name="Vidigal T.H.D.A."/>
            <person name="Brescovit A.D."/>
            <person name="Santos A.J."/>
        </authorList>
    </citation>
    <scope>NUCLEOTIDE SEQUENCE</scope>
    <source>
        <tissue evidence="1">Shoot tissue taken approximately 20 cm above the soil surface</tissue>
    </source>
</reference>
<proteinExistence type="predicted"/>
<dbReference type="Gene3D" id="2.120.10.80">
    <property type="entry name" value="Kelch-type beta propeller"/>
    <property type="match status" value="1"/>
</dbReference>
<sequence>MPPLAALSPPFYPVVSSASPSLLITCASLHYLPPLPTGSYLLSVVVPPRAAASSSCTLVAVTAVRSFTLDTAHPSRRRWESRGDLPVPITVLGNAAVAGDGGQLYVLGRGPDALLVFDLGTGQWEVLPIVMPLGLSTAHLFVFDGRLFLVGGVERFGEVERVVVWQMDGGEEDVWWREVGVMPVDVFDELVAGRHGSFWHFQAADRLGIVFLYNAVDGRLVLFDAADGAWTVLPRVSALDAEESLRWFGHALEPGVELLVG</sequence>
<dbReference type="AlphaFoldDB" id="A0A0A9GVX6"/>
<dbReference type="EMBL" id="GBRH01173138">
    <property type="protein sequence ID" value="JAE24758.1"/>
    <property type="molecule type" value="Transcribed_RNA"/>
</dbReference>
<protein>
    <submittedName>
        <fullName evidence="1">Uncharacterized protein</fullName>
    </submittedName>
</protein>
<evidence type="ECO:0000313" key="1">
    <source>
        <dbReference type="EMBL" id="JAE24758.1"/>
    </source>
</evidence>
<dbReference type="SUPFAM" id="SSF50965">
    <property type="entry name" value="Galactose oxidase, central domain"/>
    <property type="match status" value="1"/>
</dbReference>